<dbReference type="InterPro" id="IPR001638">
    <property type="entry name" value="Solute-binding_3/MltF_N"/>
</dbReference>
<dbReference type="Pfam" id="PF00497">
    <property type="entry name" value="SBP_bac_3"/>
    <property type="match status" value="1"/>
</dbReference>
<dbReference type="EMBL" id="LWHQ01000088">
    <property type="protein sequence ID" value="OAS14648.1"/>
    <property type="molecule type" value="Genomic_DNA"/>
</dbReference>
<feature type="signal peptide" evidence="1">
    <location>
        <begin position="1"/>
        <end position="24"/>
    </location>
</feature>
<name>A0A179RXI2_9HYPH</name>
<evidence type="ECO:0000259" key="2">
    <source>
        <dbReference type="Pfam" id="PF00497"/>
    </source>
</evidence>
<evidence type="ECO:0000313" key="4">
    <source>
        <dbReference type="Proteomes" id="UP000078316"/>
    </source>
</evidence>
<sequence>MGKRRGLAGLAVALGLVAQGPALAGGKPLVWSIFDAPPFTIIDGENRGTGIFDRIREVLAARLTDYAVTSVTVPFPRIVASLKAGEEWCFVGGVKTPEREGFAVFSRPVAMFYPLRIVVRAADRDRFAALGPLSLHDLLTARRSLRTSVLRDRAIAPAVDALFRQYPPGQTYARFIEAYRMLLTDRLDYLVDFSSITTYTARALGRSDAFVGLAFAESPEPVFARVMCAGTPWGREVVAAIDAVLATERTSPAYRRIVEAWAAQDDLPRIRAVYDAFLASD</sequence>
<feature type="chain" id="PRO_5008105360" description="Solute-binding protein family 3/N-terminal domain-containing protein" evidence="1">
    <location>
        <begin position="25"/>
        <end position="281"/>
    </location>
</feature>
<evidence type="ECO:0000313" key="3">
    <source>
        <dbReference type="EMBL" id="OAS14648.1"/>
    </source>
</evidence>
<comment type="caution">
    <text evidence="3">The sequence shown here is derived from an EMBL/GenBank/DDBJ whole genome shotgun (WGS) entry which is preliminary data.</text>
</comment>
<proteinExistence type="predicted"/>
<feature type="domain" description="Solute-binding protein family 3/N-terminal" evidence="2">
    <location>
        <begin position="35"/>
        <end position="262"/>
    </location>
</feature>
<dbReference type="AlphaFoldDB" id="A0A179RXI2"/>
<dbReference type="Gene3D" id="3.40.190.10">
    <property type="entry name" value="Periplasmic binding protein-like II"/>
    <property type="match status" value="2"/>
</dbReference>
<organism evidence="3 4">
    <name type="scientific">Methylobacterium platani</name>
    <dbReference type="NCBI Taxonomy" id="427683"/>
    <lineage>
        <taxon>Bacteria</taxon>
        <taxon>Pseudomonadati</taxon>
        <taxon>Pseudomonadota</taxon>
        <taxon>Alphaproteobacteria</taxon>
        <taxon>Hyphomicrobiales</taxon>
        <taxon>Methylobacteriaceae</taxon>
        <taxon>Methylobacterium</taxon>
    </lineage>
</organism>
<dbReference type="SUPFAM" id="SSF53850">
    <property type="entry name" value="Periplasmic binding protein-like II"/>
    <property type="match status" value="1"/>
</dbReference>
<evidence type="ECO:0000256" key="1">
    <source>
        <dbReference type="SAM" id="SignalP"/>
    </source>
</evidence>
<protein>
    <recommendedName>
        <fullName evidence="2">Solute-binding protein family 3/N-terminal domain-containing protein</fullName>
    </recommendedName>
</protein>
<reference evidence="3 4" key="1">
    <citation type="submission" date="2016-04" db="EMBL/GenBank/DDBJ databases">
        <authorList>
            <person name="Evans L.H."/>
            <person name="Alamgir A."/>
            <person name="Owens N."/>
            <person name="Weber N.D."/>
            <person name="Virtaneva K."/>
            <person name="Barbian K."/>
            <person name="Babar A."/>
            <person name="Rosenke K."/>
        </authorList>
    </citation>
    <scope>NUCLEOTIDE SEQUENCE [LARGE SCALE GENOMIC DNA]</scope>
    <source>
        <strain evidence="3 4">PMB02</strain>
    </source>
</reference>
<gene>
    <name evidence="3" type="ORF">A5481_30260</name>
</gene>
<dbReference type="STRING" id="427683.A5481_30260"/>
<dbReference type="Proteomes" id="UP000078316">
    <property type="component" value="Unassembled WGS sequence"/>
</dbReference>
<accession>A0A179RXI2</accession>
<dbReference type="OrthoDB" id="8439154at2"/>
<keyword evidence="1" id="KW-0732">Signal</keyword>
<dbReference type="RefSeq" id="WP_053082527.1">
    <property type="nucleotide sequence ID" value="NZ_LWHQ01000088.1"/>
</dbReference>